<dbReference type="PANTHER" id="PTHR43046:SF14">
    <property type="entry name" value="MUTT_NUDIX FAMILY PROTEIN"/>
    <property type="match status" value="1"/>
</dbReference>
<dbReference type="HOGENOM" id="CLU_037162_23_0_6"/>
<dbReference type="GO" id="GO:0016787">
    <property type="term" value="F:hydrolase activity"/>
    <property type="evidence" value="ECO:0007669"/>
    <property type="project" value="UniProtKB-KW"/>
</dbReference>
<sequence>MQKIRSKAVCLFRNNNKILLAEGYDPIKDEHYVLPLGGGIEFGESSQAAAEREVLEEISAATQGFSLLGVSENIFSYNGKPGHEIVFVYEARFQDESLYQQDIIHGIETNGVPIVTRWFDIDLLRSGKINFYPHGIVDMI</sequence>
<evidence type="ECO:0000313" key="5">
    <source>
        <dbReference type="EMBL" id="MBI0553791.1"/>
    </source>
</evidence>
<dbReference type="eggNOG" id="COG1051">
    <property type="taxonomic scope" value="Bacteria"/>
</dbReference>
<dbReference type="Gene3D" id="3.90.79.10">
    <property type="entry name" value="Nucleoside Triphosphate Pyrophosphohydrolase"/>
    <property type="match status" value="1"/>
</dbReference>
<reference evidence="4" key="2">
    <citation type="submission" date="2012-03" db="EMBL/GenBank/DDBJ databases">
        <authorList>
            <person name="Koskinen P."/>
            <person name="Laine P."/>
            <person name="Niemi O."/>
            <person name="Nykyri J."/>
            <person name="Harjunpaa H."/>
            <person name="Auvinen P."/>
            <person name="Paulin L."/>
            <person name="Pirhonen M."/>
            <person name="Palva T."/>
            <person name="Holm L."/>
        </authorList>
    </citation>
    <scope>NUCLEOTIDE SEQUENCE</scope>
    <source>
        <strain evidence="4">SCC3193</strain>
    </source>
</reference>
<dbReference type="InterPro" id="IPR000086">
    <property type="entry name" value="NUDIX_hydrolase_dom"/>
</dbReference>
<keyword evidence="7" id="KW-1185">Reference proteome</keyword>
<dbReference type="AlphaFoldDB" id="A0A0H3I7S9"/>
<name>A0A0H3I7S9_PECPM</name>
<dbReference type="EMBL" id="WABS01000007">
    <property type="protein sequence ID" value="MBI0553791.1"/>
    <property type="molecule type" value="Genomic_DNA"/>
</dbReference>
<dbReference type="STRING" id="1905730.W5S_2819"/>
<dbReference type="KEGG" id="pec:W5S_2819"/>
<evidence type="ECO:0000313" key="6">
    <source>
        <dbReference type="Proteomes" id="UP000008044"/>
    </source>
</evidence>
<dbReference type="SUPFAM" id="SSF55811">
    <property type="entry name" value="Nudix"/>
    <property type="match status" value="1"/>
</dbReference>
<evidence type="ECO:0000256" key="2">
    <source>
        <dbReference type="ARBA" id="ARBA00022801"/>
    </source>
</evidence>
<protein>
    <submittedName>
        <fullName evidence="4">MutT/nudix</fullName>
    </submittedName>
    <submittedName>
        <fullName evidence="5">NUDIX hydrolase</fullName>
    </submittedName>
</protein>
<evidence type="ECO:0000256" key="1">
    <source>
        <dbReference type="ARBA" id="ARBA00001946"/>
    </source>
</evidence>
<dbReference type="EMBL" id="CP003415">
    <property type="protein sequence ID" value="AFI90904.1"/>
    <property type="molecule type" value="Genomic_DNA"/>
</dbReference>
<evidence type="ECO:0000313" key="7">
    <source>
        <dbReference type="Proteomes" id="UP001194579"/>
    </source>
</evidence>
<feature type="domain" description="Nudix hydrolase" evidence="3">
    <location>
        <begin position="2"/>
        <end position="137"/>
    </location>
</feature>
<comment type="cofactor">
    <cofactor evidence="1">
        <name>Mg(2+)</name>
        <dbReference type="ChEBI" id="CHEBI:18420"/>
    </cofactor>
</comment>
<dbReference type="PROSITE" id="PS51462">
    <property type="entry name" value="NUDIX"/>
    <property type="match status" value="1"/>
</dbReference>
<reference evidence="7" key="3">
    <citation type="submission" date="2023-07" db="EMBL/GenBank/DDBJ databases">
        <title>Identification of Pectobacterium versatile causing blackleg of potato from New York State with a whole genome sequencing approach.</title>
        <authorList>
            <person name="Ma X."/>
            <person name="Swingle B."/>
        </authorList>
    </citation>
    <scope>NUCLEOTIDE SEQUENCE [LARGE SCALE GENOMIC DNA]</scope>
    <source>
        <strain evidence="7">NY1588A</strain>
    </source>
</reference>
<reference evidence="5" key="4">
    <citation type="submission" date="2024-05" db="EMBL/GenBank/DDBJ databases">
        <title>Identification of Pectobacterium versatile causing blackleg of potato from New York State with a whole genome sequencing approach.</title>
        <authorList>
            <person name="Ma X."/>
            <person name="Swingle B."/>
        </authorList>
    </citation>
    <scope>NUCLEOTIDE SEQUENCE</scope>
    <source>
        <strain evidence="5">NY1588A</strain>
    </source>
</reference>
<organism evidence="4 6">
    <name type="scientific">Pectobacterium parmentieri</name>
    <dbReference type="NCBI Taxonomy" id="1905730"/>
    <lineage>
        <taxon>Bacteria</taxon>
        <taxon>Pseudomonadati</taxon>
        <taxon>Pseudomonadota</taxon>
        <taxon>Gammaproteobacteria</taxon>
        <taxon>Enterobacterales</taxon>
        <taxon>Pectobacteriaceae</taxon>
        <taxon>Pectobacterium</taxon>
    </lineage>
</organism>
<dbReference type="CDD" id="cd04688">
    <property type="entry name" value="NUDIX_Hydrolase"/>
    <property type="match status" value="1"/>
</dbReference>
<evidence type="ECO:0000313" key="4">
    <source>
        <dbReference type="EMBL" id="AFI90904.1"/>
    </source>
</evidence>
<dbReference type="PATRIC" id="fig|1166016.3.peg.2860"/>
<dbReference type="Proteomes" id="UP001194579">
    <property type="component" value="Unassembled WGS sequence"/>
</dbReference>
<dbReference type="OMA" id="KVIGLAW"/>
<dbReference type="Proteomes" id="UP000008044">
    <property type="component" value="Chromosome"/>
</dbReference>
<accession>A0A0H3I7S9</accession>
<gene>
    <name evidence="4" type="ordered locus">W5S_2819</name>
    <name evidence="5" type="ORF">F6Q06_04690</name>
</gene>
<dbReference type="PANTHER" id="PTHR43046">
    <property type="entry name" value="GDP-MANNOSE MANNOSYL HYDROLASE"/>
    <property type="match status" value="1"/>
</dbReference>
<dbReference type="Pfam" id="PF00293">
    <property type="entry name" value="NUDIX"/>
    <property type="match status" value="1"/>
</dbReference>
<dbReference type="RefSeq" id="WP_014700444.1">
    <property type="nucleotide sequence ID" value="NC_017845.1"/>
</dbReference>
<keyword evidence="2 5" id="KW-0378">Hydrolase</keyword>
<proteinExistence type="predicted"/>
<dbReference type="InterPro" id="IPR015797">
    <property type="entry name" value="NUDIX_hydrolase-like_dom_sf"/>
</dbReference>
<reference evidence="4 6" key="1">
    <citation type="journal article" date="2012" name="J. Bacteriol.">
        <title>Genome sequence of Pectobacterium sp. strain SCC3193.</title>
        <authorList>
            <person name="Koskinen J.P."/>
            <person name="Laine P."/>
            <person name="Niemi O."/>
            <person name="Nykyri J."/>
            <person name="Harjunpaa H."/>
            <person name="Auvinen P."/>
            <person name="Paulin L."/>
            <person name="Pirhonen M."/>
            <person name="Palva T."/>
            <person name="Holm L."/>
        </authorList>
    </citation>
    <scope>NUCLEOTIDE SEQUENCE [LARGE SCALE GENOMIC DNA]</scope>
    <source>
        <strain evidence="4 6">SCC3193</strain>
    </source>
</reference>
<evidence type="ECO:0000259" key="3">
    <source>
        <dbReference type="PROSITE" id="PS51462"/>
    </source>
</evidence>